<evidence type="ECO:0000313" key="4">
    <source>
        <dbReference type="Proteomes" id="UP000177697"/>
    </source>
</evidence>
<accession>A0A1G2V450</accession>
<feature type="transmembrane region" description="Helical" evidence="2">
    <location>
        <begin position="9"/>
        <end position="29"/>
    </location>
</feature>
<protein>
    <submittedName>
        <fullName evidence="3">Uncharacterized protein</fullName>
    </submittedName>
</protein>
<dbReference type="AlphaFoldDB" id="A0A1G2V450"/>
<sequence length="326" mass="35563">MEKNKLEKILSLPISIIIAGILLSGAWMYNSRLKISDSPRKISIAPENIQEKSVLEEKVLPSNGVELPVTWGDLGKKLISSGAIDEEKFKALYASRGFTEEYEKLLSGDNNGKIIINEDNAGYILNLLWALGLSNANPILVDSKEMNNPQYGGAVNFASTGGWTVAVGSPMDHYNRHIYFNLTPEQQSLVDKVSRGIYRPCCGNSTHFPDCNHGMAMLGFLELMASQGVSEQDMWKAALAVNSYWFPDTYITIATYMKEKKGVEWSDVNPQEMLGIEYSSSSGFRSISSQVTVPSSSRSSNGCGVDAGQATPVSVPTPKQQSGCGI</sequence>
<reference evidence="3 4" key="1">
    <citation type="journal article" date="2016" name="Nat. Commun.">
        <title>Thousands of microbial genomes shed light on interconnected biogeochemical processes in an aquifer system.</title>
        <authorList>
            <person name="Anantharaman K."/>
            <person name="Brown C.T."/>
            <person name="Hug L.A."/>
            <person name="Sharon I."/>
            <person name="Castelle C.J."/>
            <person name="Probst A.J."/>
            <person name="Thomas B.C."/>
            <person name="Singh A."/>
            <person name="Wilkins M.J."/>
            <person name="Karaoz U."/>
            <person name="Brodie E.L."/>
            <person name="Williams K.H."/>
            <person name="Hubbard S.S."/>
            <person name="Banfield J.F."/>
        </authorList>
    </citation>
    <scope>NUCLEOTIDE SEQUENCE [LARGE SCALE GENOMIC DNA]</scope>
</reference>
<feature type="compositionally biased region" description="Polar residues" evidence="1">
    <location>
        <begin position="311"/>
        <end position="326"/>
    </location>
</feature>
<dbReference type="Proteomes" id="UP000177697">
    <property type="component" value="Unassembled WGS sequence"/>
</dbReference>
<evidence type="ECO:0000256" key="2">
    <source>
        <dbReference type="SAM" id="Phobius"/>
    </source>
</evidence>
<evidence type="ECO:0000313" key="3">
    <source>
        <dbReference type="EMBL" id="OHB16403.1"/>
    </source>
</evidence>
<proteinExistence type="predicted"/>
<organism evidence="3 4">
    <name type="scientific">Candidatus Zambryskibacteria bacterium RIFOXYC1_FULL_39_10</name>
    <dbReference type="NCBI Taxonomy" id="1802779"/>
    <lineage>
        <taxon>Bacteria</taxon>
        <taxon>Candidatus Zambryskiibacteriota</taxon>
    </lineage>
</organism>
<dbReference type="EMBL" id="MHWW01000002">
    <property type="protein sequence ID" value="OHB16403.1"/>
    <property type="molecule type" value="Genomic_DNA"/>
</dbReference>
<gene>
    <name evidence="3" type="ORF">A2431_01750</name>
</gene>
<keyword evidence="2" id="KW-0472">Membrane</keyword>
<evidence type="ECO:0000256" key="1">
    <source>
        <dbReference type="SAM" id="MobiDB-lite"/>
    </source>
</evidence>
<comment type="caution">
    <text evidence="3">The sequence shown here is derived from an EMBL/GenBank/DDBJ whole genome shotgun (WGS) entry which is preliminary data.</text>
</comment>
<keyword evidence="2" id="KW-0812">Transmembrane</keyword>
<name>A0A1G2V450_9BACT</name>
<feature type="compositionally biased region" description="Low complexity" evidence="1">
    <location>
        <begin position="290"/>
        <end position="300"/>
    </location>
</feature>
<feature type="region of interest" description="Disordered" evidence="1">
    <location>
        <begin position="290"/>
        <end position="326"/>
    </location>
</feature>
<keyword evidence="2" id="KW-1133">Transmembrane helix</keyword>